<name>A0AAV5VT21_9BILA</name>
<feature type="non-terminal residue" evidence="2">
    <location>
        <position position="193"/>
    </location>
</feature>
<feature type="transmembrane region" description="Helical" evidence="1">
    <location>
        <begin position="50"/>
        <end position="71"/>
    </location>
</feature>
<dbReference type="Pfam" id="PF10327">
    <property type="entry name" value="7TM_GPCR_Sri"/>
    <property type="match status" value="1"/>
</dbReference>
<feature type="transmembrane region" description="Helical" evidence="1">
    <location>
        <begin position="20"/>
        <end position="38"/>
    </location>
</feature>
<dbReference type="AlphaFoldDB" id="A0AAV5VT21"/>
<dbReference type="Proteomes" id="UP001432322">
    <property type="component" value="Unassembled WGS sequence"/>
</dbReference>
<reference evidence="2" key="1">
    <citation type="submission" date="2023-10" db="EMBL/GenBank/DDBJ databases">
        <title>Genome assembly of Pristionchus species.</title>
        <authorList>
            <person name="Yoshida K."/>
            <person name="Sommer R.J."/>
        </authorList>
    </citation>
    <scope>NUCLEOTIDE SEQUENCE</scope>
    <source>
        <strain evidence="2">RS5133</strain>
    </source>
</reference>
<evidence type="ECO:0000313" key="2">
    <source>
        <dbReference type="EMBL" id="GMT21463.1"/>
    </source>
</evidence>
<accession>A0AAV5VT21</accession>
<dbReference type="PANTHER" id="PTHR22941">
    <property type="entry name" value="SERPENTINE RECEPTOR"/>
    <property type="match status" value="1"/>
</dbReference>
<dbReference type="PANTHER" id="PTHR22941:SF26">
    <property type="entry name" value="SERPENTINE RECEPTOR, CLASS H"/>
    <property type="match status" value="1"/>
</dbReference>
<gene>
    <name evidence="2" type="ORF">PFISCL1PPCAC_12760</name>
</gene>
<sequence>MNSTELDSFIQAAIVNFHHVTGVIFFSVNMLVCLLILFDRDPRGRSYRKYLLLLQCSSLLLDLNCNLYTPILQLNNLVIYSDSRLAQIVGMSAFLASFCSRFSEIEMVLLTEVLNVYFLCVYYRRDVSARSINYYKGVPKVLRFFSIKTFIITSSTARASAIIFCMITTHTFAHSLTIVACSPNYRRMILQFL</sequence>
<comment type="caution">
    <text evidence="2">The sequence shown here is derived from an EMBL/GenBank/DDBJ whole genome shotgun (WGS) entry which is preliminary data.</text>
</comment>
<dbReference type="EMBL" id="BTSY01000004">
    <property type="protein sequence ID" value="GMT21463.1"/>
    <property type="molecule type" value="Genomic_DNA"/>
</dbReference>
<dbReference type="InterPro" id="IPR019429">
    <property type="entry name" value="7TM_GPCR_serpentine_rcpt_Sri"/>
</dbReference>
<keyword evidence="1" id="KW-1133">Transmembrane helix</keyword>
<keyword evidence="1" id="KW-0812">Transmembrane</keyword>
<dbReference type="InterPro" id="IPR053220">
    <property type="entry name" value="Nematode_rcpt-like_serp_H"/>
</dbReference>
<evidence type="ECO:0008006" key="4">
    <source>
        <dbReference type="Google" id="ProtNLM"/>
    </source>
</evidence>
<keyword evidence="3" id="KW-1185">Reference proteome</keyword>
<evidence type="ECO:0000256" key="1">
    <source>
        <dbReference type="SAM" id="Phobius"/>
    </source>
</evidence>
<keyword evidence="1" id="KW-0472">Membrane</keyword>
<protein>
    <recommendedName>
        <fullName evidence="4">G protein-coupled receptor</fullName>
    </recommendedName>
</protein>
<proteinExistence type="predicted"/>
<evidence type="ECO:0000313" key="3">
    <source>
        <dbReference type="Proteomes" id="UP001432322"/>
    </source>
</evidence>
<organism evidence="2 3">
    <name type="scientific">Pristionchus fissidentatus</name>
    <dbReference type="NCBI Taxonomy" id="1538716"/>
    <lineage>
        <taxon>Eukaryota</taxon>
        <taxon>Metazoa</taxon>
        <taxon>Ecdysozoa</taxon>
        <taxon>Nematoda</taxon>
        <taxon>Chromadorea</taxon>
        <taxon>Rhabditida</taxon>
        <taxon>Rhabditina</taxon>
        <taxon>Diplogasteromorpha</taxon>
        <taxon>Diplogasteroidea</taxon>
        <taxon>Neodiplogasteridae</taxon>
        <taxon>Pristionchus</taxon>
    </lineage>
</organism>